<keyword evidence="3" id="KW-1185">Reference proteome</keyword>
<feature type="region of interest" description="Disordered" evidence="1">
    <location>
        <begin position="24"/>
        <end position="44"/>
    </location>
</feature>
<gene>
    <name evidence="2" type="ORF">EUX98_g917</name>
</gene>
<evidence type="ECO:0000256" key="1">
    <source>
        <dbReference type="SAM" id="MobiDB-lite"/>
    </source>
</evidence>
<comment type="caution">
    <text evidence="2">The sequence shown here is derived from an EMBL/GenBank/DDBJ whole genome shotgun (WGS) entry which is preliminary data.</text>
</comment>
<name>A0A4S4N2V4_9APHY</name>
<protein>
    <submittedName>
        <fullName evidence="2">Uncharacterized protein</fullName>
    </submittedName>
</protein>
<dbReference type="EMBL" id="SGPM01000008">
    <property type="protein sequence ID" value="THH33302.1"/>
    <property type="molecule type" value="Genomic_DNA"/>
</dbReference>
<accession>A0A4S4N2V4</accession>
<dbReference type="Proteomes" id="UP000308730">
    <property type="component" value="Unassembled WGS sequence"/>
</dbReference>
<dbReference type="AlphaFoldDB" id="A0A4S4N2V4"/>
<reference evidence="2 3" key="1">
    <citation type="submission" date="2019-02" db="EMBL/GenBank/DDBJ databases">
        <title>Genome sequencing of the rare red list fungi Antrodiella citrinella (Flaviporus citrinellus).</title>
        <authorList>
            <person name="Buettner E."/>
            <person name="Kellner H."/>
        </authorList>
    </citation>
    <scope>NUCLEOTIDE SEQUENCE [LARGE SCALE GENOMIC DNA]</scope>
    <source>
        <strain evidence="2 3">DSM 108506</strain>
    </source>
</reference>
<evidence type="ECO:0000313" key="2">
    <source>
        <dbReference type="EMBL" id="THH33302.1"/>
    </source>
</evidence>
<feature type="compositionally biased region" description="Low complexity" evidence="1">
    <location>
        <begin position="24"/>
        <end position="35"/>
    </location>
</feature>
<organism evidence="2 3">
    <name type="scientific">Antrodiella citrinella</name>
    <dbReference type="NCBI Taxonomy" id="2447956"/>
    <lineage>
        <taxon>Eukaryota</taxon>
        <taxon>Fungi</taxon>
        <taxon>Dikarya</taxon>
        <taxon>Basidiomycota</taxon>
        <taxon>Agaricomycotina</taxon>
        <taxon>Agaricomycetes</taxon>
        <taxon>Polyporales</taxon>
        <taxon>Steccherinaceae</taxon>
        <taxon>Antrodiella</taxon>
    </lineage>
</organism>
<sequence>MDSFATFYIEDSSYIQTVMLSSPMQSTTSPSSIPQDGDHESDKTGVYCIIA</sequence>
<proteinExistence type="predicted"/>
<evidence type="ECO:0000313" key="3">
    <source>
        <dbReference type="Proteomes" id="UP000308730"/>
    </source>
</evidence>